<keyword evidence="12" id="KW-1185">Reference proteome</keyword>
<feature type="region of interest" description="Disordered" evidence="6">
    <location>
        <begin position="371"/>
        <end position="390"/>
    </location>
</feature>
<feature type="compositionally biased region" description="Basic and acidic residues" evidence="6">
    <location>
        <begin position="741"/>
        <end position="761"/>
    </location>
</feature>
<feature type="transmembrane region" description="Helical" evidence="7">
    <location>
        <begin position="142"/>
        <end position="162"/>
    </location>
</feature>
<evidence type="ECO:0000256" key="3">
    <source>
        <dbReference type="ARBA" id="ARBA00022989"/>
    </source>
</evidence>
<feature type="compositionally biased region" description="Polar residues" evidence="6">
    <location>
        <begin position="1184"/>
        <end position="1200"/>
    </location>
</feature>
<gene>
    <name evidence="11" type="ORF">BDV27DRAFT_161905</name>
</gene>
<feature type="region of interest" description="Disordered" evidence="6">
    <location>
        <begin position="55"/>
        <end position="79"/>
    </location>
</feature>
<dbReference type="EMBL" id="ML737786">
    <property type="protein sequence ID" value="KAE8360197.1"/>
    <property type="molecule type" value="Genomic_DNA"/>
</dbReference>
<feature type="region of interest" description="Disordered" evidence="6">
    <location>
        <begin position="781"/>
        <end position="804"/>
    </location>
</feature>
<dbReference type="PANTHER" id="PTHR39469:SF1">
    <property type="entry name" value="DUF4203 DOMAIN-CONTAINING PROTEIN"/>
    <property type="match status" value="1"/>
</dbReference>
<feature type="transmembrane region" description="Helical" evidence="7">
    <location>
        <begin position="115"/>
        <end position="135"/>
    </location>
</feature>
<evidence type="ECO:0000259" key="9">
    <source>
        <dbReference type="Pfam" id="PF10256"/>
    </source>
</evidence>
<organism evidence="11 12">
    <name type="scientific">Aspergillus caelatus</name>
    <dbReference type="NCBI Taxonomy" id="61420"/>
    <lineage>
        <taxon>Eukaryota</taxon>
        <taxon>Fungi</taxon>
        <taxon>Dikarya</taxon>
        <taxon>Ascomycota</taxon>
        <taxon>Pezizomycotina</taxon>
        <taxon>Eurotiomycetes</taxon>
        <taxon>Eurotiomycetidae</taxon>
        <taxon>Eurotiales</taxon>
        <taxon>Aspergillaceae</taxon>
        <taxon>Aspergillus</taxon>
        <taxon>Aspergillus subgen. Circumdati</taxon>
    </lineage>
</organism>
<feature type="domain" description="Golgin subfamily A member 7/ERF4" evidence="9">
    <location>
        <begin position="1416"/>
        <end position="1532"/>
    </location>
</feature>
<accession>A0A5N6ZRE0</accession>
<feature type="transmembrane region" description="Helical" evidence="7">
    <location>
        <begin position="168"/>
        <end position="191"/>
    </location>
</feature>
<feature type="region of interest" description="Disordered" evidence="6">
    <location>
        <begin position="842"/>
        <end position="872"/>
    </location>
</feature>
<feature type="compositionally biased region" description="Basic and acidic residues" evidence="6">
    <location>
        <begin position="594"/>
        <end position="604"/>
    </location>
</feature>
<keyword evidence="4 7" id="KW-0472">Membrane</keyword>
<feature type="compositionally biased region" description="Acidic residues" evidence="6">
    <location>
        <begin position="786"/>
        <end position="804"/>
    </location>
</feature>
<evidence type="ECO:0000313" key="11">
    <source>
        <dbReference type="EMBL" id="KAE8360197.1"/>
    </source>
</evidence>
<dbReference type="OrthoDB" id="5377273at2759"/>
<name>A0A5N6ZRE0_9EURO</name>
<sequence>MRLLPLLALLAYLVPCLFVFATRIPHSEGNKYGSIAIIEARATGQVTTTTADATTGTTASATGHATATANSTSASNTTTSATTATATLATPVPTGNETTPIAPGALPLQPTITPALGIGGFILIAAGAVLAIIGIRNLWIQVFLSTAFLAGIGVTVLIVYVMNPPVRVAVQGAYLVAIFFTGVTFGALSLVFKELTEGLGCLLGGFCCSMWLLSLKSGGLLTQTDAKSGFIGAISVAFYALSFSHYTRPYGLMASTGISGGTAVALGIDCFSRAGWKEFWLYIWALNDDIFPLGTSTYPVTRNIKVELAATVIIAVLGVISQLRLWKVIRERRQKENEVREKEQKEKEEAELEIGRRFEEKNMEDRLEWEARHGNPDSGIPELADNSKSECPADHAVDVEKGGTVDTSTVASSSQESYRCSDCLGRRTNGESAYAASCMSGYTGDSQSRQLEDTTVGVETEDQDDSSPDREKSPLKVFDGAAAAKIKDDNSSDMTAIVGSEAGTIRSKRLSGRDLLDRVSAKNSARLMSQSQEALVSCDGSSVQDTVDRSSAAASDSHSNVVGNNVGEEDGLTSNPEDAPIPSAIQEANGKETPGPEKEVEKSIGEPSVYSRGVDEQKFGGVEQEGDKQEMKECIPTKENPSERRPSLLSAQEKDLPEPKLDKQSTEMLQKTEITAETTGPADQNDDKSQVIGPNVNGSVTKDQDEKPVEASQSRESSPKESPPNTKNSAPVKQRSSKSGSETKTRLTKEAPPRLDTETVKRLPQRTSRVIQSYRTNEWAKHLDDAEVPEPEPIEPVEEDDPEIPDEVKEAAAPVKVEELLQTPLNAQPPPVVERRVSIAEPPVTKENSQMLNDPQLQFSSRAHKRAVSGSTVYSETELTHAAHPGIQGQPVQGVPDAANTYDAVSPTVDPGQPPHGEAEVARPQWKGPPPLIAVREGMVRNRLSSVSLSADPWPSRFVQGAEVSPRQSTFPIPEEADDMPLSRRRTLLHQQMAVQSNVSQTPVRRSASTPLNTPSLLPARREAVRENVYDRRSLPAQKPPITSQGTVARNPTSSKKLRGRASSAKFENAIAEGMQRGDMTDLHREALRRMQAMANRKRPASVAHRFVAAFLLSAIFTTTALPVTVSPPPSRLSYILDSSPVSETASFAAPRDPPLISPPEAEESSLPPRGYRSPRRSWESHQRASSSAYHSKPTSSSRSIPRHKGFWTPSTILRPPSVRLANPVNYVPRITPVTVPHPFQSSEENLCLEAHRDAYPLLSIPEQRRSRLSPSPNSLVVERSQGETESGRSSIAVPRAQRRSGTFNEDWPLQEMPESAGNHGSPEAHSIRPPDRAHLTLDPVVDRSNPLDERPRHIQSQASLRSQAQIASIPSHTGQHPGGEADVAEELAWGPAHPCYPHINPHVSVRSQEYHTTRIIRIRRDWMVRGDLAPTFSNLYPEILDPLLPEQEFRRIIATVNDKLVKAFDPFSLRNWIDGALALLTGWIWEDIGATGVKSQLKQIEDWVENWNREVGAKDGVYIWSLRRTAYMSLDIQIPDPKVGIIPSERGPSLPGTRPSSGV</sequence>
<evidence type="ECO:0000256" key="2">
    <source>
        <dbReference type="ARBA" id="ARBA00022692"/>
    </source>
</evidence>
<evidence type="ECO:0000256" key="7">
    <source>
        <dbReference type="SAM" id="Phobius"/>
    </source>
</evidence>
<dbReference type="InterPro" id="IPR025256">
    <property type="entry name" value="TM7S3/TM198-like_dom"/>
</dbReference>
<feature type="compositionally biased region" description="Basic and acidic residues" evidence="6">
    <location>
        <begin position="625"/>
        <end position="665"/>
    </location>
</feature>
<evidence type="ECO:0000256" key="1">
    <source>
        <dbReference type="ARBA" id="ARBA00004141"/>
    </source>
</evidence>
<protein>
    <submittedName>
        <fullName evidence="11">Uncharacterized protein</fullName>
    </submittedName>
</protein>
<keyword evidence="3 7" id="KW-1133">Transmembrane helix</keyword>
<feature type="chain" id="PRO_5024936551" evidence="8">
    <location>
        <begin position="22"/>
        <end position="1560"/>
    </location>
</feature>
<comment type="subcellular location">
    <subcellularLocation>
        <location evidence="1">Membrane</location>
        <topology evidence="1">Multi-pass membrane protein</topology>
    </subcellularLocation>
</comment>
<feature type="domain" description="TM7S3/TM198-like" evidence="10">
    <location>
        <begin position="120"/>
        <end position="323"/>
    </location>
</feature>
<evidence type="ECO:0000256" key="8">
    <source>
        <dbReference type="SAM" id="SignalP"/>
    </source>
</evidence>
<feature type="region of interest" description="Disordered" evidence="6">
    <location>
        <begin position="1262"/>
        <end position="1332"/>
    </location>
</feature>
<feature type="compositionally biased region" description="Polar residues" evidence="6">
    <location>
        <begin position="846"/>
        <end position="861"/>
    </location>
</feature>
<feature type="compositionally biased region" description="Basic and acidic residues" evidence="6">
    <location>
        <begin position="1020"/>
        <end position="1034"/>
    </location>
</feature>
<evidence type="ECO:0000256" key="5">
    <source>
        <dbReference type="SAM" id="Coils"/>
    </source>
</evidence>
<feature type="region of interest" description="Disordered" evidence="6">
    <location>
        <begin position="910"/>
        <end position="930"/>
    </location>
</feature>
<dbReference type="Proteomes" id="UP000326268">
    <property type="component" value="Unassembled WGS sequence"/>
</dbReference>
<keyword evidence="2 7" id="KW-0812">Transmembrane</keyword>
<feature type="compositionally biased region" description="Polar residues" evidence="6">
    <location>
        <begin position="995"/>
        <end position="1016"/>
    </location>
</feature>
<feature type="transmembrane region" description="Helical" evidence="7">
    <location>
        <begin position="226"/>
        <end position="243"/>
    </location>
</feature>
<dbReference type="Pfam" id="PF13886">
    <property type="entry name" value="TM7S3_TM198"/>
    <property type="match status" value="1"/>
</dbReference>
<feature type="compositionally biased region" description="Polar residues" evidence="6">
    <location>
        <begin position="666"/>
        <end position="682"/>
    </location>
</feature>
<dbReference type="GO" id="GO:0016020">
    <property type="term" value="C:membrane"/>
    <property type="evidence" value="ECO:0007669"/>
    <property type="project" value="UniProtKB-SubCell"/>
</dbReference>
<feature type="compositionally biased region" description="Low complexity" evidence="6">
    <location>
        <begin position="550"/>
        <end position="559"/>
    </location>
</feature>
<evidence type="ECO:0000259" key="10">
    <source>
        <dbReference type="Pfam" id="PF13886"/>
    </source>
</evidence>
<feature type="region of interest" description="Disordered" evidence="6">
    <location>
        <begin position="1146"/>
        <end position="1207"/>
    </location>
</feature>
<keyword evidence="5" id="KW-0175">Coiled coil</keyword>
<feature type="transmembrane region" description="Helical" evidence="7">
    <location>
        <begin position="308"/>
        <end position="326"/>
    </location>
</feature>
<proteinExistence type="predicted"/>
<feature type="transmembrane region" description="Helical" evidence="7">
    <location>
        <begin position="198"/>
        <end position="214"/>
    </location>
</feature>
<feature type="compositionally biased region" description="Polar residues" evidence="6">
    <location>
        <begin position="1041"/>
        <end position="1055"/>
    </location>
</feature>
<feature type="region of interest" description="Disordered" evidence="6">
    <location>
        <begin position="525"/>
        <end position="769"/>
    </location>
</feature>
<feature type="region of interest" description="Disordered" evidence="6">
    <location>
        <begin position="995"/>
        <end position="1064"/>
    </location>
</feature>
<feature type="compositionally biased region" description="Polar residues" evidence="6">
    <location>
        <begin position="525"/>
        <end position="545"/>
    </location>
</feature>
<dbReference type="InterPro" id="IPR019383">
    <property type="entry name" value="Golgin_A_7/ERF4"/>
</dbReference>
<feature type="coiled-coil region" evidence="5">
    <location>
        <begin position="325"/>
        <end position="360"/>
    </location>
</feature>
<feature type="region of interest" description="Disordered" evidence="6">
    <location>
        <begin position="440"/>
        <end position="475"/>
    </location>
</feature>
<dbReference type="RefSeq" id="XP_031923278.1">
    <property type="nucleotide sequence ID" value="XM_032073304.1"/>
</dbReference>
<dbReference type="Pfam" id="PF10256">
    <property type="entry name" value="Erf4"/>
    <property type="match status" value="1"/>
</dbReference>
<reference evidence="11 12" key="1">
    <citation type="submission" date="2019-04" db="EMBL/GenBank/DDBJ databases">
        <title>Friends and foes A comparative genomics studyof 23 Aspergillus species from section Flavi.</title>
        <authorList>
            <consortium name="DOE Joint Genome Institute"/>
            <person name="Kjaerbolling I."/>
            <person name="Vesth T."/>
            <person name="Frisvad J.C."/>
            <person name="Nybo J.L."/>
            <person name="Theobald S."/>
            <person name="Kildgaard S."/>
            <person name="Isbrandt T."/>
            <person name="Kuo A."/>
            <person name="Sato A."/>
            <person name="Lyhne E.K."/>
            <person name="Kogle M.E."/>
            <person name="Wiebenga A."/>
            <person name="Kun R.S."/>
            <person name="Lubbers R.J."/>
            <person name="Makela M.R."/>
            <person name="Barry K."/>
            <person name="Chovatia M."/>
            <person name="Clum A."/>
            <person name="Daum C."/>
            <person name="Haridas S."/>
            <person name="He G."/>
            <person name="LaButti K."/>
            <person name="Lipzen A."/>
            <person name="Mondo S."/>
            <person name="Riley R."/>
            <person name="Salamov A."/>
            <person name="Simmons B.A."/>
            <person name="Magnuson J.K."/>
            <person name="Henrissat B."/>
            <person name="Mortensen U.H."/>
            <person name="Larsen T.O."/>
            <person name="Devries R.P."/>
            <person name="Grigoriev I.V."/>
            <person name="Machida M."/>
            <person name="Baker S.E."/>
            <person name="Andersen M.R."/>
        </authorList>
    </citation>
    <scope>NUCLEOTIDE SEQUENCE [LARGE SCALE GENOMIC DNA]</scope>
    <source>
        <strain evidence="11 12">CBS 763.97</strain>
    </source>
</reference>
<evidence type="ECO:0000313" key="12">
    <source>
        <dbReference type="Proteomes" id="UP000326268"/>
    </source>
</evidence>
<dbReference type="GeneID" id="43657750"/>
<feature type="signal peptide" evidence="8">
    <location>
        <begin position="1"/>
        <end position="21"/>
    </location>
</feature>
<feature type="region of interest" description="Disordered" evidence="6">
    <location>
        <begin position="396"/>
        <end position="421"/>
    </location>
</feature>
<evidence type="ECO:0000256" key="6">
    <source>
        <dbReference type="SAM" id="MobiDB-lite"/>
    </source>
</evidence>
<keyword evidence="8" id="KW-0732">Signal</keyword>
<feature type="compositionally biased region" description="Polar residues" evidence="6">
    <location>
        <begin position="405"/>
        <end position="418"/>
    </location>
</feature>
<evidence type="ECO:0000256" key="4">
    <source>
        <dbReference type="ARBA" id="ARBA00023136"/>
    </source>
</evidence>
<dbReference type="PANTHER" id="PTHR39469">
    <property type="entry name" value="CHROMOSOME 1, WHOLE GENOME SHOTGUN SEQUENCE"/>
    <property type="match status" value="1"/>
</dbReference>